<comment type="caution">
    <text evidence="2">The sequence shown here is derived from an EMBL/GenBank/DDBJ whole genome shotgun (WGS) entry which is preliminary data.</text>
</comment>
<name>A0A314XR35_PRUYE</name>
<keyword evidence="3" id="KW-1185">Reference proteome</keyword>
<evidence type="ECO:0000313" key="2">
    <source>
        <dbReference type="EMBL" id="PQP94999.1"/>
    </source>
</evidence>
<accession>A0A314XR35</accession>
<evidence type="ECO:0000313" key="3">
    <source>
        <dbReference type="Proteomes" id="UP000250321"/>
    </source>
</evidence>
<dbReference type="PANTHER" id="PTHR31780:SF10">
    <property type="entry name" value="LD36051P"/>
    <property type="match status" value="1"/>
</dbReference>
<dbReference type="InterPro" id="IPR051195">
    <property type="entry name" value="Fungal_stress_NST1"/>
</dbReference>
<proteinExistence type="predicted"/>
<dbReference type="Proteomes" id="UP000250321">
    <property type="component" value="Unassembled WGS sequence"/>
</dbReference>
<gene>
    <name evidence="2" type="ORF">Pyn_01152</name>
</gene>
<keyword evidence="1" id="KW-0175">Coiled coil</keyword>
<protein>
    <submittedName>
        <fullName evidence="2">Uncharacterized protein</fullName>
    </submittedName>
</protein>
<dbReference type="EMBL" id="PJQY01002288">
    <property type="protein sequence ID" value="PQP94999.1"/>
    <property type="molecule type" value="Genomic_DNA"/>
</dbReference>
<sequence length="210" mass="25592">MKDFGGTGFDSRDPFSGGLLGVVKKKKDVIKQTDFHDPVRESFEAELERVQKIQEQERQRIVEEQERALELARREEEERMRLAREQVERQRRLEEEAREAAWRAEQEQLEAMRRAEEQRVAREEERRRLFMEEERRKHAAKQKLLELEERMPRGRLKLERLVVIFWLMQMRKCQGWRKKKMSPGQLTWVTGRMVKEWWRGSQPQHLLIQV</sequence>
<feature type="coiled-coil region" evidence="1">
    <location>
        <begin position="40"/>
        <end position="150"/>
    </location>
</feature>
<reference evidence="2 3" key="1">
    <citation type="submission" date="2018-02" db="EMBL/GenBank/DDBJ databases">
        <title>Draft genome of wild Prunus yedoensis var. nudiflora.</title>
        <authorList>
            <person name="Baek S."/>
            <person name="Kim J.-H."/>
            <person name="Choi K."/>
            <person name="Kim G.-B."/>
            <person name="Cho A."/>
            <person name="Jang H."/>
            <person name="Shin C.-H."/>
            <person name="Yu H.-J."/>
            <person name="Mun J.-H."/>
        </authorList>
    </citation>
    <scope>NUCLEOTIDE SEQUENCE [LARGE SCALE GENOMIC DNA]</scope>
    <source>
        <strain evidence="3">cv. Jeju island</strain>
        <tissue evidence="2">Leaf</tissue>
    </source>
</reference>
<dbReference type="PANTHER" id="PTHR31780">
    <property type="entry name" value="STRESS RESPONSE PROTEIN NST1-RELATED"/>
    <property type="match status" value="1"/>
</dbReference>
<dbReference type="AlphaFoldDB" id="A0A314XR35"/>
<dbReference type="STRING" id="2094558.A0A314XR35"/>
<organism evidence="2 3">
    <name type="scientific">Prunus yedoensis var. nudiflora</name>
    <dbReference type="NCBI Taxonomy" id="2094558"/>
    <lineage>
        <taxon>Eukaryota</taxon>
        <taxon>Viridiplantae</taxon>
        <taxon>Streptophyta</taxon>
        <taxon>Embryophyta</taxon>
        <taxon>Tracheophyta</taxon>
        <taxon>Spermatophyta</taxon>
        <taxon>Magnoliopsida</taxon>
        <taxon>eudicotyledons</taxon>
        <taxon>Gunneridae</taxon>
        <taxon>Pentapetalae</taxon>
        <taxon>rosids</taxon>
        <taxon>fabids</taxon>
        <taxon>Rosales</taxon>
        <taxon>Rosaceae</taxon>
        <taxon>Amygdaloideae</taxon>
        <taxon>Amygdaleae</taxon>
        <taxon>Prunus</taxon>
    </lineage>
</organism>
<evidence type="ECO:0000256" key="1">
    <source>
        <dbReference type="SAM" id="Coils"/>
    </source>
</evidence>